<dbReference type="EMBL" id="JELW01000020">
    <property type="protein sequence ID" value="EXU99291.1"/>
    <property type="molecule type" value="Genomic_DNA"/>
</dbReference>
<dbReference type="HOGENOM" id="CLU_2413743_0_0_1"/>
<evidence type="ECO:0000313" key="1">
    <source>
        <dbReference type="EMBL" id="EXU99291.1"/>
    </source>
</evidence>
<proteinExistence type="predicted"/>
<evidence type="ECO:0000313" key="2">
    <source>
        <dbReference type="Proteomes" id="UP000030151"/>
    </source>
</evidence>
<gene>
    <name evidence="1" type="ORF">X797_007721</name>
</gene>
<comment type="caution">
    <text evidence="1">The sequence shown here is derived from an EMBL/GenBank/DDBJ whole genome shotgun (WGS) entry which is preliminary data.</text>
</comment>
<reference evidence="1 2" key="1">
    <citation type="submission" date="2014-02" db="EMBL/GenBank/DDBJ databases">
        <title>The genome sequence of the entomopathogenic fungus Metarhizium robertsii ARSEF 2575.</title>
        <authorList>
            <person name="Giuliano Garisto Donzelli B."/>
            <person name="Roe B.A."/>
            <person name="Macmil S.L."/>
            <person name="Krasnoff S.B."/>
            <person name="Gibson D.M."/>
        </authorList>
    </citation>
    <scope>NUCLEOTIDE SEQUENCE [LARGE SCALE GENOMIC DNA]</scope>
    <source>
        <strain evidence="1 2">ARSEF 2575</strain>
    </source>
</reference>
<dbReference type="Proteomes" id="UP000030151">
    <property type="component" value="Unassembled WGS sequence"/>
</dbReference>
<name>A0A014P7V0_9HYPO</name>
<organism evidence="1 2">
    <name type="scientific">Metarhizium robertsii</name>
    <dbReference type="NCBI Taxonomy" id="568076"/>
    <lineage>
        <taxon>Eukaryota</taxon>
        <taxon>Fungi</taxon>
        <taxon>Dikarya</taxon>
        <taxon>Ascomycota</taxon>
        <taxon>Pezizomycotina</taxon>
        <taxon>Sordariomycetes</taxon>
        <taxon>Hypocreomycetidae</taxon>
        <taxon>Hypocreales</taxon>
        <taxon>Clavicipitaceae</taxon>
        <taxon>Metarhizium</taxon>
    </lineage>
</organism>
<accession>A0A014P7V0</accession>
<dbReference type="AlphaFoldDB" id="A0A014P7V0"/>
<protein>
    <submittedName>
        <fullName evidence="1">Uncharacterized protein</fullName>
    </submittedName>
</protein>
<sequence>MLFAVGKDPGWIEWRALEALTQVGLPRLYNPKRETYVEFMFPLSRKGGKVHYTRPVWAGLTAVSGLEASRGHDGSTLFGVAEAKTPGTLSRK</sequence>